<gene>
    <name evidence="1" type="ORF">BWR18_20945</name>
</gene>
<keyword evidence="2" id="KW-1185">Reference proteome</keyword>
<dbReference type="EMBL" id="CP019317">
    <property type="protein sequence ID" value="APX14312.1"/>
    <property type="molecule type" value="Genomic_DNA"/>
</dbReference>
<name>A0A1P8N1Z4_9RHOB</name>
<dbReference type="KEGG" id="tom:BWR18_20945"/>
<evidence type="ECO:0000313" key="2">
    <source>
        <dbReference type="Proteomes" id="UP000186336"/>
    </source>
</evidence>
<dbReference type="OrthoDB" id="9848175at2"/>
<accession>A0A1P8N1Z4</accession>
<dbReference type="AlphaFoldDB" id="A0A1P8N1Z4"/>
<protein>
    <submittedName>
        <fullName evidence="1">Uncharacterized protein</fullName>
    </submittedName>
</protein>
<reference evidence="1 2" key="1">
    <citation type="submission" date="2017-01" db="EMBL/GenBank/DDBJ databases">
        <title>Complete genome of Tateyamaria omphalii DOK1-4 isolated from seawater in Dokdo.</title>
        <authorList>
            <person name="Kim J.H."/>
            <person name="Chi W.-J."/>
        </authorList>
    </citation>
    <scope>NUCLEOTIDE SEQUENCE [LARGE SCALE GENOMIC DNA]</scope>
    <source>
        <strain evidence="1 2">DOK1-4</strain>
        <plasmid evidence="1 2">pDOK1-4-5</plasmid>
    </source>
</reference>
<dbReference type="Proteomes" id="UP000186336">
    <property type="component" value="Plasmid pDOK1-4-5"/>
</dbReference>
<evidence type="ECO:0000313" key="1">
    <source>
        <dbReference type="EMBL" id="APX14312.1"/>
    </source>
</evidence>
<keyword evidence="1" id="KW-0614">Plasmid</keyword>
<geneLocation type="plasmid" evidence="1 2">
    <name>pDOK1-4-5</name>
</geneLocation>
<sequence length="269" mass="30239">MRHFLTLFLVFIGLSVIHARLAHAELKLFEVGEFKVADRVNSGELTMSGSHQHRIRTDKLFAAFHLLNSETEDRAVDLGGQFQHAPIWLPAEVEPEKLRLCADIRSINGYYLADGRASLLDAAVSENLGMRPIPYTAEHTDEVRNQFREKYLLPRVVVATDCDERRSKYYVPVSWDPEPDKLLAVVEIGASTVKATMQPVGLDNNLIASFTPVSMTCEPTERVQAGYDCTVSLNDLKDSKSDAYELRLEIDRPGMEPAVRTARISLPRQ</sequence>
<dbReference type="RefSeq" id="WP_076630859.1">
    <property type="nucleotide sequence ID" value="NZ_CP019317.1"/>
</dbReference>
<proteinExistence type="predicted"/>
<organism evidence="1 2">
    <name type="scientific">Tateyamaria omphalii</name>
    <dbReference type="NCBI Taxonomy" id="299262"/>
    <lineage>
        <taxon>Bacteria</taxon>
        <taxon>Pseudomonadati</taxon>
        <taxon>Pseudomonadota</taxon>
        <taxon>Alphaproteobacteria</taxon>
        <taxon>Rhodobacterales</taxon>
        <taxon>Roseobacteraceae</taxon>
        <taxon>Tateyamaria</taxon>
    </lineage>
</organism>